<dbReference type="RefSeq" id="WP_044485481.1">
    <property type="nucleotide sequence ID" value="NZ_KK328284.1"/>
</dbReference>
<dbReference type="PANTHER" id="PTHR42870">
    <property type="entry name" value="ACETYL-COA C-ACETYLTRANSFERASE"/>
    <property type="match status" value="1"/>
</dbReference>
<dbReference type="HOGENOM" id="CLU_035425_2_1_11"/>
<dbReference type="PANTHER" id="PTHR42870:SF1">
    <property type="entry name" value="NON-SPECIFIC LIPID-TRANSFER PROTEIN-LIKE 2"/>
    <property type="match status" value="1"/>
</dbReference>
<dbReference type="PIRSF" id="PIRSF000429">
    <property type="entry name" value="Ac-CoA_Ac_transf"/>
    <property type="match status" value="1"/>
</dbReference>
<accession>A0A051TYY4</accession>
<comment type="caution">
    <text evidence="2">The sequence shown here is derived from an EMBL/GenBank/DDBJ whole genome shotgun (WGS) entry which is preliminary data.</text>
</comment>
<organism evidence="2 3">
    <name type="scientific">Mycobacterium [tuberculosis] TKK-01-0051</name>
    <dbReference type="NCBI Taxonomy" id="1324261"/>
    <lineage>
        <taxon>Bacteria</taxon>
        <taxon>Bacillati</taxon>
        <taxon>Actinomycetota</taxon>
        <taxon>Actinomycetes</taxon>
        <taxon>Mycobacteriales</taxon>
        <taxon>Mycobacteriaceae</taxon>
        <taxon>Mycobacterium</taxon>
        <taxon>Mycobacterium avium complex (MAC)</taxon>
    </lineage>
</organism>
<dbReference type="PATRIC" id="fig|1324261.3.peg.2815"/>
<feature type="domain" description="Thiolase C-terminal" evidence="1">
    <location>
        <begin position="264"/>
        <end position="397"/>
    </location>
</feature>
<sequence length="400" mass="42111">MTGLRGEAAIVGIAELPAQRRPTRAPLFTLDQYAVLAKMAIEDAGVDPGCVNGLLTHGIAESAMFAPATLCEYLGFALDFGERVDLGGATAAGMIWRAAAAVELGVCEAALAVVPGSASVPLSERRPMPEPNWYGASSNNYGSPQAEFEIPYGNVGQNAPYAQIAQRYAAEFGYDPSAVAKIAVDQRTNACAHPGAVFHGTPITVNDVLDSPMIADPIHMLETVMRVHGGVGVLIANADIARRGRHRPVWIKGFGEHIAFKTPTYAEDLLSTPIARAADRAFAMAGLNRSDVDVASIYDCYTITVLMSLEDAGFCAKGEGMSWVTEHDLTFRGDFPLNTAGGQLSFGQAGMAGGMHHVADGARQIMGRAGDAQVTDCHTAFVTGNGGIMSEQVALLLRGD</sequence>
<dbReference type="EMBL" id="JLXW01000008">
    <property type="protein sequence ID" value="KBZ61878.1"/>
    <property type="molecule type" value="Genomic_DNA"/>
</dbReference>
<dbReference type="InterPro" id="IPR002155">
    <property type="entry name" value="Thiolase"/>
</dbReference>
<reference evidence="2 3" key="1">
    <citation type="submission" date="2014-04" db="EMBL/GenBank/DDBJ databases">
        <title>The Genome Sequence of Mycobacterium tuberculosis TKK-01-0051.</title>
        <authorList>
            <consortium name="The Broad Institute Genomics Platform"/>
            <consortium name="The Broad Institute Genome Sequencing Center for Infectious Disease"/>
            <person name="Earl A.M."/>
            <person name="Cohen K."/>
            <person name="Pym A."/>
            <person name="Bishai W."/>
            <person name="Maharaj K."/>
            <person name="Desjardins C."/>
            <person name="Abeel T."/>
            <person name="Young S."/>
            <person name="Zeng Q."/>
            <person name="Gargeya S."/>
            <person name="Abouelleil A."/>
            <person name="Alvarado L."/>
            <person name="Chapman S.B."/>
            <person name="Gainer-Dewar J."/>
            <person name="Goldberg J."/>
            <person name="Griggs A."/>
            <person name="Gujja S."/>
            <person name="Hansen M."/>
            <person name="Howarth C."/>
            <person name="Imamovic A."/>
            <person name="Larimer J."/>
            <person name="Murphy C."/>
            <person name="Naylor J."/>
            <person name="Pearson M."/>
            <person name="Poon T.W."/>
            <person name="Priest M."/>
            <person name="Roberts A."/>
            <person name="Saif S."/>
            <person name="Shea T."/>
            <person name="Sykes S."/>
            <person name="Wortman J."/>
            <person name="Nusbaum C."/>
            <person name="Birren B."/>
        </authorList>
    </citation>
    <scope>NUCLEOTIDE SEQUENCE [LARGE SCALE GENOMIC DNA]</scope>
    <source>
        <strain evidence="2 3">TKK-01-0051</strain>
    </source>
</reference>
<dbReference type="SUPFAM" id="SSF53901">
    <property type="entry name" value="Thiolase-like"/>
    <property type="match status" value="2"/>
</dbReference>
<dbReference type="Pfam" id="PF22691">
    <property type="entry name" value="Thiolase_C_1"/>
    <property type="match status" value="1"/>
</dbReference>
<dbReference type="InterPro" id="IPR055140">
    <property type="entry name" value="Thiolase_C_2"/>
</dbReference>
<dbReference type="Proteomes" id="UP000025947">
    <property type="component" value="Unassembled WGS sequence"/>
</dbReference>
<dbReference type="GO" id="GO:0016747">
    <property type="term" value="F:acyltransferase activity, transferring groups other than amino-acyl groups"/>
    <property type="evidence" value="ECO:0007669"/>
    <property type="project" value="InterPro"/>
</dbReference>
<dbReference type="InterPro" id="IPR016039">
    <property type="entry name" value="Thiolase-like"/>
</dbReference>
<gene>
    <name evidence="2" type="ORF">K875_02797</name>
</gene>
<evidence type="ECO:0000313" key="2">
    <source>
        <dbReference type="EMBL" id="KBZ61878.1"/>
    </source>
</evidence>
<dbReference type="AlphaFoldDB" id="A0A051TYY4"/>
<protein>
    <recommendedName>
        <fullName evidence="1">Thiolase C-terminal domain-containing protein</fullName>
    </recommendedName>
</protein>
<dbReference type="Gene3D" id="3.40.47.10">
    <property type="match status" value="1"/>
</dbReference>
<evidence type="ECO:0000259" key="1">
    <source>
        <dbReference type="Pfam" id="PF22691"/>
    </source>
</evidence>
<proteinExistence type="predicted"/>
<evidence type="ECO:0000313" key="3">
    <source>
        <dbReference type="Proteomes" id="UP000025947"/>
    </source>
</evidence>
<dbReference type="CDD" id="cd00829">
    <property type="entry name" value="SCP-x_thiolase"/>
    <property type="match status" value="1"/>
</dbReference>
<keyword evidence="3" id="KW-1185">Reference proteome</keyword>
<name>A0A051TYY4_9MYCO</name>